<dbReference type="Pfam" id="PF22288">
    <property type="entry name" value="DUF6963"/>
    <property type="match status" value="1"/>
</dbReference>
<name>A0A512E2D0_9PROT</name>
<dbReference type="Pfam" id="PF23920">
    <property type="entry name" value="DUF7259"/>
    <property type="match status" value="1"/>
</dbReference>
<evidence type="ECO:0000313" key="4">
    <source>
        <dbReference type="Proteomes" id="UP000321523"/>
    </source>
</evidence>
<feature type="domain" description="DUF6963" evidence="1">
    <location>
        <begin position="2"/>
        <end position="220"/>
    </location>
</feature>
<reference evidence="3 4" key="1">
    <citation type="submission" date="2019-07" db="EMBL/GenBank/DDBJ databases">
        <title>Whole genome shotgun sequence of Skermanella aerolata NBRC 106429.</title>
        <authorList>
            <person name="Hosoyama A."/>
            <person name="Uohara A."/>
            <person name="Ohji S."/>
            <person name="Ichikawa N."/>
        </authorList>
    </citation>
    <scope>NUCLEOTIDE SEQUENCE [LARGE SCALE GENOMIC DNA]</scope>
    <source>
        <strain evidence="3 4">NBRC 106429</strain>
    </source>
</reference>
<proteinExistence type="predicted"/>
<gene>
    <name evidence="3" type="ORF">SAE02_70360</name>
</gene>
<comment type="caution">
    <text evidence="3">The sequence shown here is derived from an EMBL/GenBank/DDBJ whole genome shotgun (WGS) entry which is preliminary data.</text>
</comment>
<evidence type="ECO:0000313" key="3">
    <source>
        <dbReference type="EMBL" id="GEO42888.1"/>
    </source>
</evidence>
<evidence type="ECO:0000259" key="2">
    <source>
        <dbReference type="Pfam" id="PF23920"/>
    </source>
</evidence>
<evidence type="ECO:0000259" key="1">
    <source>
        <dbReference type="Pfam" id="PF22288"/>
    </source>
</evidence>
<feature type="domain" description="DUF7259" evidence="2">
    <location>
        <begin position="227"/>
        <end position="301"/>
    </location>
</feature>
<accession>A0A512E2D0</accession>
<dbReference type="EMBL" id="BJYZ01000053">
    <property type="protein sequence ID" value="GEO42888.1"/>
    <property type="molecule type" value="Genomic_DNA"/>
</dbReference>
<dbReference type="Proteomes" id="UP000321523">
    <property type="component" value="Unassembled WGS sequence"/>
</dbReference>
<dbReference type="InterPro" id="IPR054236">
    <property type="entry name" value="DUF6963"/>
</dbReference>
<sequence length="312" mass="32197">MTIGIAAHGPLAGRAILDGLALAERIGKGAVGGFVSLVVIGVDGRLHRAETQQGGTTSLFGGGTIPVVIAEAQFAALMSSGPDRPAPLSQFTPADAGIGLVTGHRLPNTVGSNGIALNVEVLALMRSGLGPAEAVEQVLAENPTVDGGIIAISVDGRIHAADTAYVAMFHDAGKAVLHSAFDPGITVAVLHNAIRPWRGLGLVVAETVLDVMDPPDAADREVHLVSGIPVVSGPGNSIHVDESGAAIRLTVSNRKFLTGEWHLGLGPHASIVVANRNVGVALYEPYLVLSDGYLRSVDGVDEFELPVRCRRQ</sequence>
<dbReference type="RefSeq" id="WP_052832401.1">
    <property type="nucleotide sequence ID" value="NZ_BJYZ01000053.1"/>
</dbReference>
<dbReference type="AlphaFoldDB" id="A0A512E2D0"/>
<organism evidence="3 4">
    <name type="scientific">Skermanella aerolata</name>
    <dbReference type="NCBI Taxonomy" id="393310"/>
    <lineage>
        <taxon>Bacteria</taxon>
        <taxon>Pseudomonadati</taxon>
        <taxon>Pseudomonadota</taxon>
        <taxon>Alphaproteobacteria</taxon>
        <taxon>Rhodospirillales</taxon>
        <taxon>Azospirillaceae</taxon>
        <taxon>Skermanella</taxon>
    </lineage>
</organism>
<protein>
    <submittedName>
        <fullName evidence="3">Uncharacterized protein</fullName>
    </submittedName>
</protein>
<dbReference type="OrthoDB" id="8420134at2"/>
<keyword evidence="4" id="KW-1185">Reference proteome</keyword>
<dbReference type="InterPro" id="IPR055683">
    <property type="entry name" value="DUF7259"/>
</dbReference>